<reference evidence="1" key="1">
    <citation type="journal article" date="2015" name="Nature">
        <title>Complex archaea that bridge the gap between prokaryotes and eukaryotes.</title>
        <authorList>
            <person name="Spang A."/>
            <person name="Saw J.H."/>
            <person name="Jorgensen S.L."/>
            <person name="Zaremba-Niedzwiedzka K."/>
            <person name="Martijn J."/>
            <person name="Lind A.E."/>
            <person name="van Eijk R."/>
            <person name="Schleper C."/>
            <person name="Guy L."/>
            <person name="Ettema T.J."/>
        </authorList>
    </citation>
    <scope>NUCLEOTIDE SEQUENCE</scope>
</reference>
<proteinExistence type="predicted"/>
<organism evidence="1">
    <name type="scientific">marine sediment metagenome</name>
    <dbReference type="NCBI Taxonomy" id="412755"/>
    <lineage>
        <taxon>unclassified sequences</taxon>
        <taxon>metagenomes</taxon>
        <taxon>ecological metagenomes</taxon>
    </lineage>
</organism>
<gene>
    <name evidence="1" type="ORF">LCGC14_3156510</name>
</gene>
<sequence>LHVTDGLKVLTKEENLLKGKQRG</sequence>
<dbReference type="AlphaFoldDB" id="A0A0F8YGZ8"/>
<dbReference type="EMBL" id="LAZR01069642">
    <property type="protein sequence ID" value="KKK47311.1"/>
    <property type="molecule type" value="Genomic_DNA"/>
</dbReference>
<protein>
    <submittedName>
        <fullName evidence="1">Uncharacterized protein</fullName>
    </submittedName>
</protein>
<comment type="caution">
    <text evidence="1">The sequence shown here is derived from an EMBL/GenBank/DDBJ whole genome shotgun (WGS) entry which is preliminary data.</text>
</comment>
<evidence type="ECO:0000313" key="1">
    <source>
        <dbReference type="EMBL" id="KKK47311.1"/>
    </source>
</evidence>
<accession>A0A0F8YGZ8</accession>
<feature type="non-terminal residue" evidence="1">
    <location>
        <position position="1"/>
    </location>
</feature>
<name>A0A0F8YGZ8_9ZZZZ</name>